<evidence type="ECO:0000259" key="1">
    <source>
        <dbReference type="Pfam" id="PF13460"/>
    </source>
</evidence>
<dbReference type="InterPro" id="IPR016040">
    <property type="entry name" value="NAD(P)-bd_dom"/>
</dbReference>
<evidence type="ECO:0000313" key="3">
    <source>
        <dbReference type="Proteomes" id="UP000016644"/>
    </source>
</evidence>
<dbReference type="PANTHER" id="PTHR43355">
    <property type="entry name" value="FLAVIN REDUCTASE (NADPH)"/>
    <property type="match status" value="1"/>
</dbReference>
<accession>U2R2E3</accession>
<dbReference type="Gene3D" id="3.40.50.720">
    <property type="entry name" value="NAD(P)-binding Rossmann-like Domain"/>
    <property type="match status" value="1"/>
</dbReference>
<dbReference type="GO" id="GO:0042602">
    <property type="term" value="F:riboflavin reductase (NADPH) activity"/>
    <property type="evidence" value="ECO:0007669"/>
    <property type="project" value="TreeGrafter"/>
</dbReference>
<dbReference type="HOGENOM" id="CLU_025711_6_0_9"/>
<feature type="domain" description="NAD(P)-binding" evidence="1">
    <location>
        <begin position="16"/>
        <end position="202"/>
    </location>
</feature>
<gene>
    <name evidence="2" type="ORF">HMPREF0495_00645</name>
</gene>
<protein>
    <recommendedName>
        <fullName evidence="1">NAD(P)-binding domain-containing protein</fullName>
    </recommendedName>
</protein>
<name>U2R2E3_LEVBR</name>
<evidence type="ECO:0000313" key="2">
    <source>
        <dbReference type="EMBL" id="ERK44847.1"/>
    </source>
</evidence>
<comment type="caution">
    <text evidence="2">The sequence shown here is derived from an EMBL/GenBank/DDBJ whole genome shotgun (WGS) entry which is preliminary data.</text>
</comment>
<dbReference type="AlphaFoldDB" id="U2R2E3"/>
<dbReference type="SUPFAM" id="SSF51735">
    <property type="entry name" value="NAD(P)-binding Rossmann-fold domains"/>
    <property type="match status" value="1"/>
</dbReference>
<dbReference type="Pfam" id="PF13460">
    <property type="entry name" value="NAD_binding_10"/>
    <property type="match status" value="1"/>
</dbReference>
<dbReference type="InterPro" id="IPR051606">
    <property type="entry name" value="Polyketide_Oxido-like"/>
</dbReference>
<dbReference type="InterPro" id="IPR036291">
    <property type="entry name" value="NAD(P)-bd_dom_sf"/>
</dbReference>
<dbReference type="PATRIC" id="fig|649758.3.peg.582"/>
<dbReference type="PANTHER" id="PTHR43355:SF2">
    <property type="entry name" value="FLAVIN REDUCTASE (NADPH)"/>
    <property type="match status" value="1"/>
</dbReference>
<organism evidence="2 3">
    <name type="scientific">Levilactobacillus brevis ATCC 14869 = DSM 20054</name>
    <dbReference type="NCBI Taxonomy" id="649758"/>
    <lineage>
        <taxon>Bacteria</taxon>
        <taxon>Bacillati</taxon>
        <taxon>Bacillota</taxon>
        <taxon>Bacilli</taxon>
        <taxon>Lactobacillales</taxon>
        <taxon>Lactobacillaceae</taxon>
        <taxon>Levilactobacillus</taxon>
    </lineage>
</organism>
<reference evidence="2 3" key="1">
    <citation type="submission" date="2013-06" db="EMBL/GenBank/DDBJ databases">
        <authorList>
            <person name="Weinstock G."/>
            <person name="Sodergren E."/>
            <person name="Lobos E.A."/>
            <person name="Fulton L."/>
            <person name="Fulton R."/>
            <person name="Courtney L."/>
            <person name="Fronick C."/>
            <person name="O'Laughlin M."/>
            <person name="Godfrey J."/>
            <person name="Wilson R.M."/>
            <person name="Miner T."/>
            <person name="Farmer C."/>
            <person name="Delehaunty K."/>
            <person name="Cordes M."/>
            <person name="Minx P."/>
            <person name="Tomlinson C."/>
            <person name="Chen J."/>
            <person name="Wollam A."/>
            <person name="Pepin K.H."/>
            <person name="Bhonagiri V."/>
            <person name="Zhang X."/>
            <person name="Warren W."/>
            <person name="Mitreva M."/>
            <person name="Mardis E.R."/>
            <person name="Wilson R.K."/>
        </authorList>
    </citation>
    <scope>NUCLEOTIDE SEQUENCE [LARGE SCALE GENOMIC DNA]</scope>
    <source>
        <strain evidence="2 3">ATCC 14869</strain>
    </source>
</reference>
<dbReference type="EMBL" id="AWVK01000026">
    <property type="protein sequence ID" value="ERK44847.1"/>
    <property type="molecule type" value="Genomic_DNA"/>
</dbReference>
<sequence length="225" mass="24587">MMLRRMNSMKKVVILGANGQIARIVEHRILTEADLADVELTLFLRQADRLANLADNPRVTVVEGDITDAQAVANVIAGQDIVVIGTVDHTPDNVITKNVIAGMHVHQVTRVLATNVLGLYHEVGGEFGRWNAEMIGAGMASARQADQLLAASDLDYTTLRLPWLNDRDEVAYTITTHDQPYDGGSGSRQSVADVMIKLISQPTLYQRESIGMANPATQGQNRPVY</sequence>
<dbReference type="GO" id="GO:0004074">
    <property type="term" value="F:biliverdin reductase [NAD(P)H] activity"/>
    <property type="evidence" value="ECO:0007669"/>
    <property type="project" value="TreeGrafter"/>
</dbReference>
<proteinExistence type="predicted"/>
<dbReference type="Proteomes" id="UP000016644">
    <property type="component" value="Unassembled WGS sequence"/>
</dbReference>